<feature type="compositionally biased region" description="Polar residues" evidence="1">
    <location>
        <begin position="132"/>
        <end position="160"/>
    </location>
</feature>
<dbReference type="EMBL" id="AAHK01000060">
    <property type="protein sequence ID" value="EAN98298.1"/>
    <property type="molecule type" value="Genomic_DNA"/>
</dbReference>
<feature type="region of interest" description="Disordered" evidence="1">
    <location>
        <begin position="109"/>
        <end position="170"/>
    </location>
</feature>
<organism evidence="2 3">
    <name type="scientific">Trypanosoma cruzi (strain CL Brener)</name>
    <dbReference type="NCBI Taxonomy" id="353153"/>
    <lineage>
        <taxon>Eukaryota</taxon>
        <taxon>Discoba</taxon>
        <taxon>Euglenozoa</taxon>
        <taxon>Kinetoplastea</taxon>
        <taxon>Metakinetoplastina</taxon>
        <taxon>Trypanosomatida</taxon>
        <taxon>Trypanosomatidae</taxon>
        <taxon>Trypanosoma</taxon>
        <taxon>Schizotrypanum</taxon>
    </lineage>
</organism>
<dbReference type="AlphaFoldDB" id="Q4E0M3"/>
<keyword evidence="3" id="KW-1185">Reference proteome</keyword>
<sequence length="203" mass="22620">MDADKNGRTYGRHGPVLVHKRPILAAAVKIRRPDVFMAGCPTVAPRSCTKGRGHDSLESQKPTILQCSASDLSPHCAAMCWLPCCQRIFPCLTIPAALLRAKRLSRRMRRKKMRKLASRVSRAIGQPFGARNHSQSSPQNRAADRQGSTRPGSPRTQQRAQPERAPWRCRPTHRVARANCPYCREKTTPSHVSLTGSWLLARG</sequence>
<proteinExistence type="predicted"/>
<name>Q4E0M3_TRYCC</name>
<dbReference type="PaxDb" id="353153-Q4E0M3"/>
<evidence type="ECO:0000313" key="3">
    <source>
        <dbReference type="Proteomes" id="UP000002296"/>
    </source>
</evidence>
<comment type="caution">
    <text evidence="2">The sequence shown here is derived from an EMBL/GenBank/DDBJ whole genome shotgun (WGS) entry which is preliminary data.</text>
</comment>
<evidence type="ECO:0000256" key="1">
    <source>
        <dbReference type="SAM" id="MobiDB-lite"/>
    </source>
</evidence>
<reference evidence="2 3" key="1">
    <citation type="journal article" date="2005" name="Science">
        <title>The genome sequence of Trypanosoma cruzi, etiologic agent of Chagas disease.</title>
        <authorList>
            <person name="El-Sayed N.M."/>
            <person name="Myler P.J."/>
            <person name="Bartholomeu D.C."/>
            <person name="Nilsson D."/>
            <person name="Aggarwal G."/>
            <person name="Tran A.N."/>
            <person name="Ghedin E."/>
            <person name="Worthey E.A."/>
            <person name="Delcher A.L."/>
            <person name="Blandin G."/>
            <person name="Westenberger S.J."/>
            <person name="Caler E."/>
            <person name="Cerqueira G.C."/>
            <person name="Branche C."/>
            <person name="Haas B."/>
            <person name="Anupama A."/>
            <person name="Arner E."/>
            <person name="Aslund L."/>
            <person name="Attipoe P."/>
            <person name="Bontempi E."/>
            <person name="Bringaud F."/>
            <person name="Burton P."/>
            <person name="Cadag E."/>
            <person name="Campbell D.A."/>
            <person name="Carrington M."/>
            <person name="Crabtree J."/>
            <person name="Darban H."/>
            <person name="da Silveira J.F."/>
            <person name="de Jong P."/>
            <person name="Edwards K."/>
            <person name="Englund P.T."/>
            <person name="Fazelina G."/>
            <person name="Feldblyum T."/>
            <person name="Ferella M."/>
            <person name="Frasch A.C."/>
            <person name="Gull K."/>
            <person name="Horn D."/>
            <person name="Hou L."/>
            <person name="Huang Y."/>
            <person name="Kindlund E."/>
            <person name="Klingbeil M."/>
            <person name="Kluge S."/>
            <person name="Koo H."/>
            <person name="Lacerda D."/>
            <person name="Levin M.J."/>
            <person name="Lorenzi H."/>
            <person name="Louie T."/>
            <person name="Machado C.R."/>
            <person name="McCulloch R."/>
            <person name="McKenna A."/>
            <person name="Mizuno Y."/>
            <person name="Mottram J.C."/>
            <person name="Nelson S."/>
            <person name="Ochaya S."/>
            <person name="Osoegawa K."/>
            <person name="Pai G."/>
            <person name="Parsons M."/>
            <person name="Pentony M."/>
            <person name="Pettersson U."/>
            <person name="Pop M."/>
            <person name="Ramirez J.L."/>
            <person name="Rinta J."/>
            <person name="Robertson L."/>
            <person name="Salzberg S.L."/>
            <person name="Sanchez D.O."/>
            <person name="Seyler A."/>
            <person name="Sharma R."/>
            <person name="Shetty J."/>
            <person name="Simpson A.J."/>
            <person name="Sisk E."/>
            <person name="Tammi M.T."/>
            <person name="Tarleton R."/>
            <person name="Teixeira S."/>
            <person name="Van Aken S."/>
            <person name="Vogt C."/>
            <person name="Ward P.N."/>
            <person name="Wickstead B."/>
            <person name="Wortman J."/>
            <person name="White O."/>
            <person name="Fraser C.M."/>
            <person name="Stuart K.D."/>
            <person name="Andersson B."/>
        </authorList>
    </citation>
    <scope>NUCLEOTIDE SEQUENCE [LARGE SCALE GENOMIC DNA]</scope>
    <source>
        <strain evidence="2 3">CL Brener</strain>
    </source>
</reference>
<accession>Q4E0M3</accession>
<protein>
    <submittedName>
        <fullName evidence="2">Uncharacterized protein</fullName>
    </submittedName>
</protein>
<dbReference type="RefSeq" id="XP_820149.1">
    <property type="nucleotide sequence ID" value="XM_815056.1"/>
</dbReference>
<dbReference type="KEGG" id="tcr:509429.70"/>
<dbReference type="GeneID" id="3552759"/>
<dbReference type="InParanoid" id="Q4E0M3"/>
<evidence type="ECO:0000313" key="2">
    <source>
        <dbReference type="EMBL" id="EAN98298.1"/>
    </source>
</evidence>
<gene>
    <name evidence="2" type="ORF">Tc00.1047053509429.70</name>
</gene>
<dbReference type="Proteomes" id="UP000002296">
    <property type="component" value="Unassembled WGS sequence"/>
</dbReference>